<dbReference type="InterPro" id="IPR050740">
    <property type="entry name" value="Aldehyde_DH_Superfamily"/>
</dbReference>
<evidence type="ECO:0000256" key="3">
    <source>
        <dbReference type="PROSITE-ProRule" id="PRU10007"/>
    </source>
</evidence>
<dbReference type="Gene3D" id="3.40.605.10">
    <property type="entry name" value="Aldehyde Dehydrogenase, Chain A, domain 1"/>
    <property type="match status" value="1"/>
</dbReference>
<dbReference type="Proteomes" id="UP001148313">
    <property type="component" value="Unassembled WGS sequence"/>
</dbReference>
<organism evidence="6 7">
    <name type="scientific">Hoeflea poritis</name>
    <dbReference type="NCBI Taxonomy" id="2993659"/>
    <lineage>
        <taxon>Bacteria</taxon>
        <taxon>Pseudomonadati</taxon>
        <taxon>Pseudomonadota</taxon>
        <taxon>Alphaproteobacteria</taxon>
        <taxon>Hyphomicrobiales</taxon>
        <taxon>Rhizobiaceae</taxon>
        <taxon>Hoeflea</taxon>
    </lineage>
</organism>
<proteinExistence type="inferred from homology"/>
<sequence>MDRGLFIDGEWQFPEGLERFEIADPATGAPVGSTLLADEATVDRAVAAAQRAAPAMAAMHADERAAILERAVGLIEARAEDMAFLLTREQGKPVADNRKEILFGARVLRYYAGEVIRIGGSLRPAMAADIKNIVSYHPVGVAAAIVPWNYPVDLYCWKAGPAIAAGCPLIVKSPPETPLAIAMLVDCLHEAGLPMGALADLPGRGPVAGAALARHAGVRVLSATASIPAGQDIMRNAAGNLKKLCLELGGNAPLVVMADADLEEAARAAHRRSFSNMGQICITVNRILVDRCVHNEFVDILAGLAEGTELGHGTDAGVEYGPVLNNSVIERVEAHQKDAVTKGGRLVAGGSRPAGETFGSGFFYRPTVIDNAPADSLPMTSETYGPLAAVAAFDTDAQMIAMANSLEYGLAAYLYGSDLERLWAVADRLEFGGIGINVNDVSELQAPFGGWKMSGIGRELGPEGLDAYLEPKLVKMRVRRV</sequence>
<feature type="domain" description="Aldehyde dehydrogenase" evidence="5">
    <location>
        <begin position="14"/>
        <end position="474"/>
    </location>
</feature>
<dbReference type="EMBL" id="JAPJZH010000003">
    <property type="protein sequence ID" value="MDA4845021.1"/>
    <property type="molecule type" value="Genomic_DNA"/>
</dbReference>
<dbReference type="Pfam" id="PF00171">
    <property type="entry name" value="Aldedh"/>
    <property type="match status" value="1"/>
</dbReference>
<comment type="similarity">
    <text evidence="1 4">Belongs to the aldehyde dehydrogenase family.</text>
</comment>
<dbReference type="PROSITE" id="PS00687">
    <property type="entry name" value="ALDEHYDE_DEHYDR_GLU"/>
    <property type="match status" value="1"/>
</dbReference>
<evidence type="ECO:0000256" key="1">
    <source>
        <dbReference type="ARBA" id="ARBA00009986"/>
    </source>
</evidence>
<dbReference type="SUPFAM" id="SSF53720">
    <property type="entry name" value="ALDH-like"/>
    <property type="match status" value="1"/>
</dbReference>
<dbReference type="InterPro" id="IPR016163">
    <property type="entry name" value="Ald_DH_C"/>
</dbReference>
<reference evidence="6" key="1">
    <citation type="submission" date="2022-11" db="EMBL/GenBank/DDBJ databases">
        <title>Hoeflea poritis sp. nov., isolated from scleractinian coral Porites lutea.</title>
        <authorList>
            <person name="Zhang G."/>
            <person name="Wei Q."/>
            <person name="Cai L."/>
        </authorList>
    </citation>
    <scope>NUCLEOTIDE SEQUENCE</scope>
    <source>
        <strain evidence="6">E7-10</strain>
    </source>
</reference>
<evidence type="ECO:0000313" key="6">
    <source>
        <dbReference type="EMBL" id="MDA4845021.1"/>
    </source>
</evidence>
<dbReference type="InterPro" id="IPR029510">
    <property type="entry name" value="Ald_DH_CS_GLU"/>
</dbReference>
<accession>A0ABT4VK22</accession>
<dbReference type="RefSeq" id="WP_271088574.1">
    <property type="nucleotide sequence ID" value="NZ_JAPJZH010000003.1"/>
</dbReference>
<evidence type="ECO:0000313" key="7">
    <source>
        <dbReference type="Proteomes" id="UP001148313"/>
    </source>
</evidence>
<keyword evidence="7" id="KW-1185">Reference proteome</keyword>
<protein>
    <submittedName>
        <fullName evidence="6">Aldehyde dehydrogenase family protein</fullName>
    </submittedName>
</protein>
<dbReference type="PANTHER" id="PTHR43353">
    <property type="entry name" value="SUCCINATE-SEMIALDEHYDE DEHYDROGENASE, MITOCHONDRIAL"/>
    <property type="match status" value="1"/>
</dbReference>
<feature type="active site" evidence="3">
    <location>
        <position position="247"/>
    </location>
</feature>
<dbReference type="InterPro" id="IPR016161">
    <property type="entry name" value="Ald_DH/histidinol_DH"/>
</dbReference>
<dbReference type="InterPro" id="IPR015590">
    <property type="entry name" value="Aldehyde_DH_dom"/>
</dbReference>
<evidence type="ECO:0000256" key="2">
    <source>
        <dbReference type="ARBA" id="ARBA00023002"/>
    </source>
</evidence>
<keyword evidence="2 4" id="KW-0560">Oxidoreductase</keyword>
<name>A0ABT4VK22_9HYPH</name>
<dbReference type="InterPro" id="IPR016162">
    <property type="entry name" value="Ald_DH_N"/>
</dbReference>
<evidence type="ECO:0000256" key="4">
    <source>
        <dbReference type="RuleBase" id="RU003345"/>
    </source>
</evidence>
<gene>
    <name evidence="6" type="ORF">OOZ53_06645</name>
</gene>
<evidence type="ECO:0000259" key="5">
    <source>
        <dbReference type="Pfam" id="PF00171"/>
    </source>
</evidence>
<comment type="caution">
    <text evidence="6">The sequence shown here is derived from an EMBL/GenBank/DDBJ whole genome shotgun (WGS) entry which is preliminary data.</text>
</comment>
<dbReference type="PANTHER" id="PTHR43353:SF5">
    <property type="entry name" value="SUCCINATE-SEMIALDEHYDE DEHYDROGENASE, MITOCHONDRIAL"/>
    <property type="match status" value="1"/>
</dbReference>
<dbReference type="Gene3D" id="3.40.309.10">
    <property type="entry name" value="Aldehyde Dehydrogenase, Chain A, domain 2"/>
    <property type="match status" value="1"/>
</dbReference>